<proteinExistence type="predicted"/>
<evidence type="ECO:0000313" key="2">
    <source>
        <dbReference type="EMBL" id="CAF1440443.1"/>
    </source>
</evidence>
<accession>A0A819LKE2</accession>
<dbReference type="SUPFAM" id="SSF52047">
    <property type="entry name" value="RNI-like"/>
    <property type="match status" value="1"/>
</dbReference>
<dbReference type="Proteomes" id="UP000663860">
    <property type="component" value="Unassembled WGS sequence"/>
</dbReference>
<dbReference type="EMBL" id="CAJOBB010002419">
    <property type="protein sequence ID" value="CAF3967327.1"/>
    <property type="molecule type" value="Genomic_DNA"/>
</dbReference>
<protein>
    <recommendedName>
        <fullName evidence="1">F-box domain-containing protein</fullName>
    </recommendedName>
</protein>
<sequence>MNNSIIQLNDLPDEILMMILEKLWNIRVLYSLIGINRKLDRIACDPVFTRYLQLMNGISHNSVGQLPEIVLNRFCSDILPKIHHHIRRLDLESSTMERILSTANYPNLHQLGLFNLHAKTAVSLFTSQSPLNHINANQIDLLIIDIKQYGDMCEGSDINLLIFIHILTIFCNLKYFSFDTSQQLSFGNSPPNIFSSTLVELHVSLNDLTDCLYLLDGRFSQLHTLRVYSVREKSTHVIIDNKDKLPNLKHFSLDHRFYTDLYDNLIIPLLQLMINLEELDLYLKISRKQTLVDGADLKKNILNHMSRLKKFSFSIRLNIYLNNGSNIPSNDDFRNTFKDFKNNEIISYVDNFTWSTYIECRMFSYPYKRKEYERITNNFVFKSFPYVREISLFDNQPFEHEFFLRITQAFPNVKILRLDNEQPQKKNHQDSSITRYFHLTKLHLLEVHDDYIEEFLSDSKTCLPNTVDLTIEYEAMQRVTENFTRSTTQINCSKLIRLNLYVLDDDENDVNLDDIKHYFPHAKIFAKS</sequence>
<reference evidence="3" key="1">
    <citation type="submission" date="2021-02" db="EMBL/GenBank/DDBJ databases">
        <authorList>
            <person name="Nowell W R."/>
        </authorList>
    </citation>
    <scope>NUCLEOTIDE SEQUENCE</scope>
</reference>
<dbReference type="AlphaFoldDB" id="A0A819LKE2"/>
<name>A0A819LKE2_9BILA</name>
<gene>
    <name evidence="2" type="ORF">IZO911_LOCUS41766</name>
    <name evidence="3" type="ORF">KXQ929_LOCUS26561</name>
</gene>
<dbReference type="InterPro" id="IPR032675">
    <property type="entry name" value="LRR_dom_sf"/>
</dbReference>
<evidence type="ECO:0000313" key="3">
    <source>
        <dbReference type="EMBL" id="CAF3967327.1"/>
    </source>
</evidence>
<feature type="domain" description="F-box" evidence="1">
    <location>
        <begin position="5"/>
        <end position="54"/>
    </location>
</feature>
<organism evidence="3 4">
    <name type="scientific">Adineta steineri</name>
    <dbReference type="NCBI Taxonomy" id="433720"/>
    <lineage>
        <taxon>Eukaryota</taxon>
        <taxon>Metazoa</taxon>
        <taxon>Spiralia</taxon>
        <taxon>Gnathifera</taxon>
        <taxon>Rotifera</taxon>
        <taxon>Eurotatoria</taxon>
        <taxon>Bdelloidea</taxon>
        <taxon>Adinetida</taxon>
        <taxon>Adinetidae</taxon>
        <taxon>Adineta</taxon>
    </lineage>
</organism>
<dbReference type="PROSITE" id="PS50181">
    <property type="entry name" value="FBOX"/>
    <property type="match status" value="1"/>
</dbReference>
<dbReference type="Proteomes" id="UP000663868">
    <property type="component" value="Unassembled WGS sequence"/>
</dbReference>
<evidence type="ECO:0000313" key="4">
    <source>
        <dbReference type="Proteomes" id="UP000663868"/>
    </source>
</evidence>
<evidence type="ECO:0000259" key="1">
    <source>
        <dbReference type="PROSITE" id="PS50181"/>
    </source>
</evidence>
<dbReference type="InterPro" id="IPR001810">
    <property type="entry name" value="F-box_dom"/>
</dbReference>
<dbReference type="Gene3D" id="3.80.10.10">
    <property type="entry name" value="Ribonuclease Inhibitor"/>
    <property type="match status" value="1"/>
</dbReference>
<dbReference type="EMBL" id="CAJNOE010001649">
    <property type="protein sequence ID" value="CAF1440443.1"/>
    <property type="molecule type" value="Genomic_DNA"/>
</dbReference>
<comment type="caution">
    <text evidence="3">The sequence shown here is derived from an EMBL/GenBank/DDBJ whole genome shotgun (WGS) entry which is preliminary data.</text>
</comment>